<organism evidence="2 3">
    <name type="scientific">Halorussus caseinilyticus</name>
    <dbReference type="NCBI Taxonomy" id="3034025"/>
    <lineage>
        <taxon>Archaea</taxon>
        <taxon>Methanobacteriati</taxon>
        <taxon>Methanobacteriota</taxon>
        <taxon>Stenosarchaea group</taxon>
        <taxon>Halobacteria</taxon>
        <taxon>Halobacteriales</taxon>
        <taxon>Haladaptataceae</taxon>
        <taxon>Halorussus</taxon>
    </lineage>
</organism>
<dbReference type="Proteomes" id="UP001596407">
    <property type="component" value="Unassembled WGS sequence"/>
</dbReference>
<dbReference type="NCBIfam" id="NF045517">
    <property type="entry name" value="halo_surf_dom"/>
    <property type="match status" value="1"/>
</dbReference>
<evidence type="ECO:0000313" key="2">
    <source>
        <dbReference type="EMBL" id="MFC7081266.1"/>
    </source>
</evidence>
<dbReference type="EMBL" id="JBHSZH010000005">
    <property type="protein sequence ID" value="MFC7081266.1"/>
    <property type="molecule type" value="Genomic_DNA"/>
</dbReference>
<feature type="region of interest" description="Disordered" evidence="1">
    <location>
        <begin position="159"/>
        <end position="181"/>
    </location>
</feature>
<protein>
    <submittedName>
        <fullName evidence="2">BGTF surface domain-containing protein</fullName>
    </submittedName>
</protein>
<dbReference type="AlphaFoldDB" id="A0ABD5WL69"/>
<dbReference type="RefSeq" id="WP_382210420.1">
    <property type="nucleotide sequence ID" value="NZ_JBHSZH010000005.1"/>
</dbReference>
<gene>
    <name evidence="2" type="ORF">ACFQJ6_15320</name>
</gene>
<feature type="region of interest" description="Disordered" evidence="1">
    <location>
        <begin position="641"/>
        <end position="738"/>
    </location>
</feature>
<evidence type="ECO:0000313" key="3">
    <source>
        <dbReference type="Proteomes" id="UP001596407"/>
    </source>
</evidence>
<accession>A0ABD5WL69</accession>
<feature type="compositionally biased region" description="Polar residues" evidence="1">
    <location>
        <begin position="641"/>
        <end position="654"/>
    </location>
</feature>
<feature type="compositionally biased region" description="Polar residues" evidence="1">
    <location>
        <begin position="709"/>
        <end position="720"/>
    </location>
</feature>
<comment type="caution">
    <text evidence="2">The sequence shown here is derived from an EMBL/GenBank/DDBJ whole genome shotgun (WGS) entry which is preliminary data.</text>
</comment>
<sequence length="738" mass="76564">MLVLFGDSDPESPEAWPTTHRQVRATAEPNLDAWVADLLPDPATVACACTYEVRDDEGAVVSEGGYGVTLADLGLSPLDLLAVVEGGVEAQQSELEQRVRYHLARERGLPENATVELTFRAVSEWDHDVRTLDGLSSLDGLVSFGEVLAAVEPASDLVSTGRPADARDLREPASAGGRNRDADALRTRANAVVGKLAGADADLGRTLAVLEPDEDGRDDLTGLDAVGDAVAALPPSDVTLDGLAADLDGVDSAAVRAAVGRLADALAAGLVSLATVDGEVRLEPTADATVEGVVAAEQGTELGVRLRASGSQPLLLSADVTVERGGRFAADFDLSAVPEGTAFSVTVHGPNGTVGQQSGTVVSSVEETPSVAPGVGPVSVPALTAFAETARTLRRVGDAARPLREALARTDFGPLRTLDAEIDWSAVRQRDDWDDAWPADLTDDVDDLLALPPVALPGFDHEDLSAGAWRDLLDAVEALASGAGTDLLAYESEELSELGDALGRVADREDAAVEQTLDAALGSAASSLRDLDALTGTASAAVSGFRLGTFETVRDALMAASHFGVGASVPQVATGYGEDARETLTRQAAAVADEVSARLADAPADSGAADPDAETELARIETVFEESFTVLAPFAPTNPTELGSALSVSHSDSLQNRERNPQRSRRGSGETPPSGTLRRRWAGRSPAPRPSPGRRPLSTPNSAVPGFGSANSPTSRTTTGWACPRRGTTGDRRVGCRS</sequence>
<feature type="compositionally biased region" description="Basic and acidic residues" evidence="1">
    <location>
        <begin position="728"/>
        <end position="738"/>
    </location>
</feature>
<proteinExistence type="predicted"/>
<evidence type="ECO:0000256" key="1">
    <source>
        <dbReference type="SAM" id="MobiDB-lite"/>
    </source>
</evidence>
<keyword evidence="3" id="KW-1185">Reference proteome</keyword>
<reference evidence="2 3" key="1">
    <citation type="journal article" date="2019" name="Int. J. Syst. Evol. Microbiol.">
        <title>The Global Catalogue of Microorganisms (GCM) 10K type strain sequencing project: providing services to taxonomists for standard genome sequencing and annotation.</title>
        <authorList>
            <consortium name="The Broad Institute Genomics Platform"/>
            <consortium name="The Broad Institute Genome Sequencing Center for Infectious Disease"/>
            <person name="Wu L."/>
            <person name="Ma J."/>
        </authorList>
    </citation>
    <scope>NUCLEOTIDE SEQUENCE [LARGE SCALE GENOMIC DNA]</scope>
    <source>
        <strain evidence="2 3">DT72</strain>
    </source>
</reference>
<name>A0ABD5WL69_9EURY</name>